<dbReference type="PROSITE" id="PS51257">
    <property type="entry name" value="PROKAR_LIPOPROTEIN"/>
    <property type="match status" value="1"/>
</dbReference>
<proteinExistence type="predicted"/>
<reference evidence="2 3" key="1">
    <citation type="submission" date="2016-11" db="EMBL/GenBank/DDBJ databases">
        <title>The macronuclear genome of Stentor coeruleus: a giant cell with tiny introns.</title>
        <authorList>
            <person name="Slabodnick M."/>
            <person name="Ruby J.G."/>
            <person name="Reiff S.B."/>
            <person name="Swart E.C."/>
            <person name="Gosai S."/>
            <person name="Prabakaran S."/>
            <person name="Witkowska E."/>
            <person name="Larue G.E."/>
            <person name="Fisher S."/>
            <person name="Freeman R.M."/>
            <person name="Gunawardena J."/>
            <person name="Chu W."/>
            <person name="Stover N.A."/>
            <person name="Gregory B.D."/>
            <person name="Nowacki M."/>
            <person name="Derisi J."/>
            <person name="Roy S.W."/>
            <person name="Marshall W.F."/>
            <person name="Sood P."/>
        </authorList>
    </citation>
    <scope>NUCLEOTIDE SEQUENCE [LARGE SCALE GENOMIC DNA]</scope>
    <source>
        <strain evidence="2">WM001</strain>
    </source>
</reference>
<keyword evidence="3" id="KW-1185">Reference proteome</keyword>
<evidence type="ECO:0000313" key="3">
    <source>
        <dbReference type="Proteomes" id="UP000187209"/>
    </source>
</evidence>
<evidence type="ECO:0008006" key="4">
    <source>
        <dbReference type="Google" id="ProtNLM"/>
    </source>
</evidence>
<dbReference type="EMBL" id="MPUH01000021">
    <property type="protein sequence ID" value="OMJ94773.1"/>
    <property type="molecule type" value="Genomic_DNA"/>
</dbReference>
<sequence length="364" mass="39946">MSGEKLCILALLLAFAAGQSCPTYTCGTRTDFCIYYAPNTNVVEVSNCTTTGTYCPMPPSGANVTCTTKANNTYPKYPGEKCSASSQCFSNNCYKGYCKGAQAGEYCLTSSAYLRNGACNPGLYCDLAQVPAICVPLKEDFEPCTSDSQCEYGTGCYMCDTCSAGICLEYGQLDSGTEIYAGSCQNSYSKYCEDGQCFVFSNGTAICIEEVENRNYANSMCLTNTACQSTFSKEAQRFITGTCQCTWNPTGTKYCSSFPGEGYFEKFLEFFDDWDESENAEKCNIDIAYTDRCIRSHGSTKDLAKYYLYTYMYMYENYLVGAPSCVAGVMKSVLSLSSLSENKIFYEVDNFGFYLALSGIVLAL</sequence>
<evidence type="ECO:0000256" key="1">
    <source>
        <dbReference type="SAM" id="SignalP"/>
    </source>
</evidence>
<dbReference type="OrthoDB" id="439917at2759"/>
<accession>A0A1R2D0M0</accession>
<name>A0A1R2D0M0_9CILI</name>
<comment type="caution">
    <text evidence="2">The sequence shown here is derived from an EMBL/GenBank/DDBJ whole genome shotgun (WGS) entry which is preliminary data.</text>
</comment>
<feature type="signal peptide" evidence="1">
    <location>
        <begin position="1"/>
        <end position="18"/>
    </location>
</feature>
<evidence type="ECO:0000313" key="2">
    <source>
        <dbReference type="EMBL" id="OMJ94773.1"/>
    </source>
</evidence>
<dbReference type="AlphaFoldDB" id="A0A1R2D0M0"/>
<keyword evidence="1" id="KW-0732">Signal</keyword>
<gene>
    <name evidence="2" type="ORF">SteCoe_1952</name>
</gene>
<dbReference type="Proteomes" id="UP000187209">
    <property type="component" value="Unassembled WGS sequence"/>
</dbReference>
<protein>
    <recommendedName>
        <fullName evidence="4">Dickkopf N-terminal cysteine-rich domain-containing protein</fullName>
    </recommendedName>
</protein>
<organism evidence="2 3">
    <name type="scientific">Stentor coeruleus</name>
    <dbReference type="NCBI Taxonomy" id="5963"/>
    <lineage>
        <taxon>Eukaryota</taxon>
        <taxon>Sar</taxon>
        <taxon>Alveolata</taxon>
        <taxon>Ciliophora</taxon>
        <taxon>Postciliodesmatophora</taxon>
        <taxon>Heterotrichea</taxon>
        <taxon>Heterotrichida</taxon>
        <taxon>Stentoridae</taxon>
        <taxon>Stentor</taxon>
    </lineage>
</organism>
<feature type="chain" id="PRO_5013294643" description="Dickkopf N-terminal cysteine-rich domain-containing protein" evidence="1">
    <location>
        <begin position="19"/>
        <end position="364"/>
    </location>
</feature>